<dbReference type="SUPFAM" id="SSF158430">
    <property type="entry name" value="Bacillus cereus metalloprotein-like"/>
    <property type="match status" value="2"/>
</dbReference>
<accession>A0A0L6JN95</accession>
<comment type="caution">
    <text evidence="1">The sequence shown here is derived from an EMBL/GenBank/DDBJ whole genome shotgun (WGS) entry which is preliminary data.</text>
</comment>
<dbReference type="Gene3D" id="1.20.1260.120">
    <property type="entry name" value="Protein of unknown function DUF2935"/>
    <property type="match status" value="1"/>
</dbReference>
<dbReference type="RefSeq" id="WP_036944497.1">
    <property type="nucleotide sequence ID" value="NZ_JQKC01000029.1"/>
</dbReference>
<dbReference type="AlphaFoldDB" id="A0A0L6JN95"/>
<dbReference type="EMBL" id="LGTC01000001">
    <property type="protein sequence ID" value="KNY27195.1"/>
    <property type="molecule type" value="Genomic_DNA"/>
</dbReference>
<dbReference type="InterPro" id="IPR021328">
    <property type="entry name" value="CotB-like"/>
</dbReference>
<evidence type="ECO:0008006" key="3">
    <source>
        <dbReference type="Google" id="ProtNLM"/>
    </source>
</evidence>
<keyword evidence="2" id="KW-1185">Reference proteome</keyword>
<dbReference type="eggNOG" id="ENOG502ZAUT">
    <property type="taxonomic scope" value="Bacteria"/>
</dbReference>
<dbReference type="STRING" id="398512.Bccel_2463"/>
<dbReference type="Proteomes" id="UP000036923">
    <property type="component" value="Unassembled WGS sequence"/>
</dbReference>
<dbReference type="PATRIC" id="fig|398512.5.peg.2568"/>
<dbReference type="Pfam" id="PF11155">
    <property type="entry name" value="DUF2935"/>
    <property type="match status" value="2"/>
</dbReference>
<name>A0A0L6JN95_9FIRM</name>
<protein>
    <recommendedName>
        <fullName evidence="3">DUF2935 domain-containing protein</fullName>
    </recommendedName>
</protein>
<sequence length="308" mass="35120">MITGMEFVKQSLETNLFFLRIIKEHLIFGAAALTFKDSGMVPQLMNLKCKFENLLIQTILLANGNVRPEAVRMGDIITPYTMRAEIVTQQFTGLPINTNITQMEAALFNSSNTFLHSPAIEQAVSMLNQNTIVQLKIAIDTKKKMLDNILACKMFTNMYPAMLEHVIHEAEHYLEHLEKLQKRESLIDGPQTAAKGEIFWNHIMGDHGRFIRGLLDPTEEELINKANGFASEFDELTQAARDAYDRIELLPEVTKRSMEATTNIKNFKEQGTQGILECKIRSIILPLLSDHVLREANHYLKELQEFKV</sequence>
<reference evidence="2" key="1">
    <citation type="submission" date="2015-07" db="EMBL/GenBank/DDBJ databases">
        <title>Near-Complete Genome Sequence of the Cellulolytic Bacterium Bacteroides (Pseudobacteroides) cellulosolvens ATCC 35603.</title>
        <authorList>
            <person name="Dassa B."/>
            <person name="Utturkar S.M."/>
            <person name="Klingeman D.M."/>
            <person name="Hurt R.A."/>
            <person name="Keller M."/>
            <person name="Xu J."/>
            <person name="Reddy Y.H.K."/>
            <person name="Borovok I."/>
            <person name="Grinberg I.R."/>
            <person name="Lamed R."/>
            <person name="Zhivin O."/>
            <person name="Bayer E.A."/>
            <person name="Brown S.D."/>
        </authorList>
    </citation>
    <scope>NUCLEOTIDE SEQUENCE [LARGE SCALE GENOMIC DNA]</scope>
    <source>
        <strain evidence="2">DSM 2933</strain>
    </source>
</reference>
<proteinExistence type="predicted"/>
<evidence type="ECO:0000313" key="1">
    <source>
        <dbReference type="EMBL" id="KNY27195.1"/>
    </source>
</evidence>
<evidence type="ECO:0000313" key="2">
    <source>
        <dbReference type="Proteomes" id="UP000036923"/>
    </source>
</evidence>
<gene>
    <name evidence="1" type="ORF">Bccel_2463</name>
</gene>
<organism evidence="1 2">
    <name type="scientific">Pseudobacteroides cellulosolvens ATCC 35603 = DSM 2933</name>
    <dbReference type="NCBI Taxonomy" id="398512"/>
    <lineage>
        <taxon>Bacteria</taxon>
        <taxon>Bacillati</taxon>
        <taxon>Bacillota</taxon>
        <taxon>Clostridia</taxon>
        <taxon>Eubacteriales</taxon>
        <taxon>Oscillospiraceae</taxon>
        <taxon>Pseudobacteroides</taxon>
    </lineage>
</organism>